<reference evidence="6" key="1">
    <citation type="submission" date="2016-10" db="EMBL/GenBank/DDBJ databases">
        <authorList>
            <person name="Varghese N."/>
            <person name="Submissions S."/>
        </authorList>
    </citation>
    <scope>NUCLEOTIDE SEQUENCE [LARGE SCALE GENOMIC DNA]</scope>
    <source>
        <strain evidence="6">DSM 11706</strain>
    </source>
</reference>
<dbReference type="PRINTS" id="PR00035">
    <property type="entry name" value="HTHGNTR"/>
</dbReference>
<dbReference type="Gene3D" id="1.20.120.530">
    <property type="entry name" value="GntR ligand-binding domain-like"/>
    <property type="match status" value="1"/>
</dbReference>
<protein>
    <submittedName>
        <fullName evidence="5">DNA-binding transcriptional regulator, GntR family</fullName>
    </submittedName>
</protein>
<dbReference type="GO" id="GO:0003700">
    <property type="term" value="F:DNA-binding transcription factor activity"/>
    <property type="evidence" value="ECO:0007669"/>
    <property type="project" value="InterPro"/>
</dbReference>
<gene>
    <name evidence="5" type="ORF">SAMN05421670_2769</name>
</gene>
<keyword evidence="3" id="KW-0804">Transcription</keyword>
<keyword evidence="6" id="KW-1185">Reference proteome</keyword>
<evidence type="ECO:0000313" key="6">
    <source>
        <dbReference type="Proteomes" id="UP000198734"/>
    </source>
</evidence>
<name>A0A1I5ZKP4_9BACI</name>
<dbReference type="SMART" id="SM00345">
    <property type="entry name" value="HTH_GNTR"/>
    <property type="match status" value="1"/>
</dbReference>
<evidence type="ECO:0000313" key="5">
    <source>
        <dbReference type="EMBL" id="SFQ56980.1"/>
    </source>
</evidence>
<dbReference type="AlphaFoldDB" id="A0A1I5ZKP4"/>
<sequence length="214" mass="24744">MPIPVNHTKPVRTTAKLHAFNQLQQWIIDGTLQPDEKLNDIELAQALGVSRTPIRESLQLLESQGFVTMQPGRATQVTPVEKEDINNLLPPLAVLQALAAELATPHMDEEVLSLLEERNRQFSDALQEKEFTTALRVDEEFHQLIVDTANNPYIHSMVEMLQAHVRRLFYYEKIVLREYSVIQHEKLISAFRDKNTQELAEVMRANWIYTIEEF</sequence>
<dbReference type="Gene3D" id="1.10.10.10">
    <property type="entry name" value="Winged helix-like DNA-binding domain superfamily/Winged helix DNA-binding domain"/>
    <property type="match status" value="1"/>
</dbReference>
<keyword evidence="1" id="KW-0805">Transcription regulation</keyword>
<dbReference type="PANTHER" id="PTHR43537">
    <property type="entry name" value="TRANSCRIPTIONAL REGULATOR, GNTR FAMILY"/>
    <property type="match status" value="1"/>
</dbReference>
<dbReference type="InterPro" id="IPR008920">
    <property type="entry name" value="TF_FadR/GntR_C"/>
</dbReference>
<evidence type="ECO:0000256" key="2">
    <source>
        <dbReference type="ARBA" id="ARBA00023125"/>
    </source>
</evidence>
<dbReference type="PROSITE" id="PS50949">
    <property type="entry name" value="HTH_GNTR"/>
    <property type="match status" value="1"/>
</dbReference>
<dbReference type="OrthoDB" id="9781630at2"/>
<evidence type="ECO:0000259" key="4">
    <source>
        <dbReference type="PROSITE" id="PS50949"/>
    </source>
</evidence>
<dbReference type="Pfam" id="PF00392">
    <property type="entry name" value="GntR"/>
    <property type="match status" value="1"/>
</dbReference>
<dbReference type="InterPro" id="IPR036388">
    <property type="entry name" value="WH-like_DNA-bd_sf"/>
</dbReference>
<evidence type="ECO:0000256" key="1">
    <source>
        <dbReference type="ARBA" id="ARBA00023015"/>
    </source>
</evidence>
<dbReference type="GO" id="GO:0003677">
    <property type="term" value="F:DNA binding"/>
    <property type="evidence" value="ECO:0007669"/>
    <property type="project" value="UniProtKB-KW"/>
</dbReference>
<dbReference type="SUPFAM" id="SSF46785">
    <property type="entry name" value="Winged helix' DNA-binding domain"/>
    <property type="match status" value="1"/>
</dbReference>
<organism evidence="5 6">
    <name type="scientific">Psychrobacillus psychrotolerans</name>
    <dbReference type="NCBI Taxonomy" id="126156"/>
    <lineage>
        <taxon>Bacteria</taxon>
        <taxon>Bacillati</taxon>
        <taxon>Bacillota</taxon>
        <taxon>Bacilli</taxon>
        <taxon>Bacillales</taxon>
        <taxon>Bacillaceae</taxon>
        <taxon>Psychrobacillus</taxon>
    </lineage>
</organism>
<keyword evidence="2 5" id="KW-0238">DNA-binding</keyword>
<proteinExistence type="predicted"/>
<dbReference type="EMBL" id="FOXU01000005">
    <property type="protein sequence ID" value="SFQ56980.1"/>
    <property type="molecule type" value="Genomic_DNA"/>
</dbReference>
<accession>A0A1I5ZKP4</accession>
<dbReference type="PANTHER" id="PTHR43537:SF24">
    <property type="entry name" value="GLUCONATE OPERON TRANSCRIPTIONAL REPRESSOR"/>
    <property type="match status" value="1"/>
</dbReference>
<dbReference type="InterPro" id="IPR011711">
    <property type="entry name" value="GntR_C"/>
</dbReference>
<dbReference type="SUPFAM" id="SSF48008">
    <property type="entry name" value="GntR ligand-binding domain-like"/>
    <property type="match status" value="1"/>
</dbReference>
<dbReference type="Pfam" id="PF07729">
    <property type="entry name" value="FCD"/>
    <property type="match status" value="1"/>
</dbReference>
<dbReference type="InterPro" id="IPR000524">
    <property type="entry name" value="Tscrpt_reg_HTH_GntR"/>
</dbReference>
<evidence type="ECO:0000256" key="3">
    <source>
        <dbReference type="ARBA" id="ARBA00023163"/>
    </source>
</evidence>
<dbReference type="CDD" id="cd07377">
    <property type="entry name" value="WHTH_GntR"/>
    <property type="match status" value="1"/>
</dbReference>
<dbReference type="RefSeq" id="WP_093537471.1">
    <property type="nucleotide sequence ID" value="NZ_FOXU01000005.1"/>
</dbReference>
<dbReference type="SMART" id="SM00895">
    <property type="entry name" value="FCD"/>
    <property type="match status" value="1"/>
</dbReference>
<dbReference type="STRING" id="126156.SAMN05421670_2769"/>
<feature type="domain" description="HTH gntR-type" evidence="4">
    <location>
        <begin position="13"/>
        <end position="80"/>
    </location>
</feature>
<dbReference type="InterPro" id="IPR036390">
    <property type="entry name" value="WH_DNA-bd_sf"/>
</dbReference>
<dbReference type="Proteomes" id="UP000198734">
    <property type="component" value="Unassembled WGS sequence"/>
</dbReference>